<proteinExistence type="predicted"/>
<dbReference type="OrthoDB" id="9811471at2"/>
<evidence type="ECO:0000313" key="3">
    <source>
        <dbReference type="Proteomes" id="UP000217265"/>
    </source>
</evidence>
<dbReference type="InterPro" id="IPR052739">
    <property type="entry name" value="FAAH2"/>
</dbReference>
<dbReference type="Pfam" id="PF01425">
    <property type="entry name" value="Amidase"/>
    <property type="match status" value="1"/>
</dbReference>
<evidence type="ECO:0000259" key="1">
    <source>
        <dbReference type="Pfam" id="PF01425"/>
    </source>
</evidence>
<dbReference type="AlphaFoldDB" id="A0A290Q7Z4"/>
<dbReference type="GO" id="GO:0012505">
    <property type="term" value="C:endomembrane system"/>
    <property type="evidence" value="ECO:0007669"/>
    <property type="project" value="TreeGrafter"/>
</dbReference>
<dbReference type="InterPro" id="IPR023631">
    <property type="entry name" value="Amidase_dom"/>
</dbReference>
<organism evidence="2 3">
    <name type="scientific">Nibricoccus aquaticus</name>
    <dbReference type="NCBI Taxonomy" id="2576891"/>
    <lineage>
        <taxon>Bacteria</taxon>
        <taxon>Pseudomonadati</taxon>
        <taxon>Verrucomicrobiota</taxon>
        <taxon>Opitutia</taxon>
        <taxon>Opitutales</taxon>
        <taxon>Opitutaceae</taxon>
        <taxon>Nibricoccus</taxon>
    </lineage>
</organism>
<dbReference type="EMBL" id="CP023344">
    <property type="protein sequence ID" value="ATC64769.1"/>
    <property type="molecule type" value="Genomic_DNA"/>
</dbReference>
<evidence type="ECO:0000313" key="2">
    <source>
        <dbReference type="EMBL" id="ATC64769.1"/>
    </source>
</evidence>
<dbReference type="PROSITE" id="PS51318">
    <property type="entry name" value="TAT"/>
    <property type="match status" value="1"/>
</dbReference>
<name>A0A290Q7Z4_9BACT</name>
<dbReference type="Gene3D" id="3.90.1300.10">
    <property type="entry name" value="Amidase signature (AS) domain"/>
    <property type="match status" value="1"/>
</dbReference>
<dbReference type="InterPro" id="IPR006311">
    <property type="entry name" value="TAT_signal"/>
</dbReference>
<dbReference type="SUPFAM" id="SSF75304">
    <property type="entry name" value="Amidase signature (AS) enzymes"/>
    <property type="match status" value="1"/>
</dbReference>
<reference evidence="2 3" key="1">
    <citation type="submission" date="2017-09" db="EMBL/GenBank/DDBJ databases">
        <title>Complete genome sequence of Verrucomicrobial strain HZ-65, isolated from freshwater.</title>
        <authorList>
            <person name="Choi A."/>
        </authorList>
    </citation>
    <scope>NUCLEOTIDE SEQUENCE [LARGE SCALE GENOMIC DNA]</scope>
    <source>
        <strain evidence="2 3">HZ-65</strain>
    </source>
</reference>
<protein>
    <submittedName>
        <fullName evidence="2">Amidase</fullName>
    </submittedName>
</protein>
<keyword evidence="3" id="KW-1185">Reference proteome</keyword>
<dbReference type="KEGG" id="vbh:CMV30_12785"/>
<gene>
    <name evidence="2" type="ORF">CMV30_12785</name>
</gene>
<dbReference type="InterPro" id="IPR036928">
    <property type="entry name" value="AS_sf"/>
</dbReference>
<feature type="domain" description="Amidase" evidence="1">
    <location>
        <begin position="73"/>
        <end position="493"/>
    </location>
</feature>
<accession>A0A290Q7Z4</accession>
<dbReference type="PIRSF" id="PIRSF001221">
    <property type="entry name" value="Amidase_fungi"/>
    <property type="match status" value="1"/>
</dbReference>
<dbReference type="Proteomes" id="UP000217265">
    <property type="component" value="Chromosome"/>
</dbReference>
<dbReference type="PANTHER" id="PTHR43372">
    <property type="entry name" value="FATTY-ACID AMIDE HYDROLASE"/>
    <property type="match status" value="1"/>
</dbReference>
<dbReference type="RefSeq" id="WP_096056400.1">
    <property type="nucleotide sequence ID" value="NZ_CP023344.1"/>
</dbReference>
<sequence>MTRITAPVSRRRFLRNTGYGTLAALAASSLISRLHGQSPFASPTSSDKTTDPLFMSTTRLAELIRTKKLSATEVIKLHIARIDAVNPKINAVVAMCYERALAEAAEADASLAKGKLKGPLHGVPMTIKDSFDTAGVVSTGGTLGRKYFVPGKDATIVARCRDAGAILLGKSNTPEFTLGGGGKGTVNLVYGLTKNPYNLNYQPSGSSGGAGAIVASGGASFDLGSDYGGSIRGPAFANGIVGLKPTLGLVPRTGHIVGYGGAFDSFQETGPLVRRVEDLALLMPIISGPDGIDAAMCPVPFGNPSAVDLKKIRICYYTTNGQVDPTPELQATVKQTVAYFESLGVASIKQDAPPKMKELAEIRNKYSAANGRDHMRRMLKLHGTTQASPGLRLDGEELPSPDFTRLCEEMDAIRSEQLAWFEQYDLIICPASNEAPITLDHERPRGGSAGASYTSQYNTTGWPAGVVRCGTAEKDGLPLGIQVVGQPWRDDLVVAAMAFIESKTGGFVKPAI</sequence>
<dbReference type="PANTHER" id="PTHR43372:SF4">
    <property type="entry name" value="FATTY-ACID AMIDE HYDROLASE 2"/>
    <property type="match status" value="1"/>
</dbReference>